<sequence length="656" mass="75636">SVIFVVGFIIFVLYLQFSSTFSLEWQVHLYVFFMAVVMDVFLLIPLLIYIKAFIAFYVYNMNNKEPLLISDDVKIHQPLRTKYRDYLELRMENYYKLPLSTEIETARRKKLIVIIIKRAIFYTVALLAMYCCYEILMDKYGVHHFLLMQILKVTATEARVRNYGLRGTGLKDVHDFTSASRYVRNNIAAITGLWPNGEWVRNSSFRGKNHRWTFDHFGQGLGLASVVLLYIDDDENHLTVPIEFEDHFVDATGYYSDTIPEKDPLTFGDVDLNFSIVSEKVMFGHSRELYPLAGHLKLISLRPWEHFYSQMRIVMADVITQQADHDCRALIIGLNYIYPFVQYLTSVTILIEFLPSGVSGVTVETNGIKTGAASHATMSILRSVLVATLFFFLVYTVAVVSKSGLRNYFRHSYNVSKFMIFLTNLATVICYVLRNYLKYAAIEKLTYYANEMYSDTYPIYSFEQSDSGFLLLLFGAILVDIMLIIPRLIGTGWLNVLCPSSIRMSILVLLLSLYFVSMAETSTLTEESAEFFILVFIHEPPMNILEYHKMEGTVFYASVIILTIMSKFILAMMIFLSHRIRDRTAIPLEKHVTILTKKTLETDFHARRVFPIAPIYYRDSGKRSTTDTSEDEKTTKPSTALSLMSVIVESKQRIFF</sequence>
<name>A0A0A9YX19_LYGHE</name>
<feature type="transmembrane region" description="Helical" evidence="1">
    <location>
        <begin position="418"/>
        <end position="437"/>
    </location>
</feature>
<accession>A0A0A9YX19</accession>
<feature type="non-terminal residue" evidence="2">
    <location>
        <position position="1"/>
    </location>
</feature>
<keyword evidence="1" id="KW-1133">Transmembrane helix</keyword>
<reference evidence="2" key="1">
    <citation type="journal article" date="2014" name="PLoS ONE">
        <title>Transcriptome-Based Identification of ABC Transporters in the Western Tarnished Plant Bug Lygus hesperus.</title>
        <authorList>
            <person name="Hull J.J."/>
            <person name="Chaney K."/>
            <person name="Geib S.M."/>
            <person name="Fabrick J.A."/>
            <person name="Brent C.S."/>
            <person name="Walsh D."/>
            <person name="Lavine L.C."/>
        </authorList>
    </citation>
    <scope>NUCLEOTIDE SEQUENCE</scope>
</reference>
<reference evidence="2" key="2">
    <citation type="submission" date="2014-07" db="EMBL/GenBank/DDBJ databases">
        <authorList>
            <person name="Hull J."/>
        </authorList>
    </citation>
    <scope>NUCLEOTIDE SEQUENCE</scope>
</reference>
<organism evidence="2">
    <name type="scientific">Lygus hesperus</name>
    <name type="common">Western plant bug</name>
    <dbReference type="NCBI Taxonomy" id="30085"/>
    <lineage>
        <taxon>Eukaryota</taxon>
        <taxon>Metazoa</taxon>
        <taxon>Ecdysozoa</taxon>
        <taxon>Arthropoda</taxon>
        <taxon>Hexapoda</taxon>
        <taxon>Insecta</taxon>
        <taxon>Pterygota</taxon>
        <taxon>Neoptera</taxon>
        <taxon>Paraneoptera</taxon>
        <taxon>Hemiptera</taxon>
        <taxon>Heteroptera</taxon>
        <taxon>Panheteroptera</taxon>
        <taxon>Cimicomorpha</taxon>
        <taxon>Miridae</taxon>
        <taxon>Mirini</taxon>
        <taxon>Lygus</taxon>
    </lineage>
</organism>
<gene>
    <name evidence="2" type="primary">prp38</name>
    <name evidence="2" type="ORF">CM83_1829</name>
</gene>
<feature type="transmembrane region" description="Helical" evidence="1">
    <location>
        <begin position="467"/>
        <end position="485"/>
    </location>
</feature>
<keyword evidence="1" id="KW-0472">Membrane</keyword>
<keyword evidence="1" id="KW-0812">Transmembrane</keyword>
<dbReference type="EMBL" id="GBHO01007433">
    <property type="protein sequence ID" value="JAG36171.1"/>
    <property type="molecule type" value="Transcribed_RNA"/>
</dbReference>
<feature type="transmembrane region" description="Helical" evidence="1">
    <location>
        <begin position="30"/>
        <end position="59"/>
    </location>
</feature>
<proteinExistence type="predicted"/>
<dbReference type="AlphaFoldDB" id="A0A0A9YX19"/>
<feature type="transmembrane region" description="Helical" evidence="1">
    <location>
        <begin position="380"/>
        <end position="398"/>
    </location>
</feature>
<feature type="transmembrane region" description="Helical" evidence="1">
    <location>
        <begin position="492"/>
        <end position="516"/>
    </location>
</feature>
<feature type="transmembrane region" description="Helical" evidence="1">
    <location>
        <begin position="111"/>
        <end position="130"/>
    </location>
</feature>
<feature type="transmembrane region" description="Helical" evidence="1">
    <location>
        <begin position="554"/>
        <end position="576"/>
    </location>
</feature>
<protein>
    <submittedName>
        <fullName evidence="2">Pre-mRNA-splicing factor 38</fullName>
    </submittedName>
</protein>
<evidence type="ECO:0000256" key="1">
    <source>
        <dbReference type="SAM" id="Phobius"/>
    </source>
</evidence>
<evidence type="ECO:0000313" key="2">
    <source>
        <dbReference type="EMBL" id="JAG36171.1"/>
    </source>
</evidence>